<proteinExistence type="predicted"/>
<feature type="compositionally biased region" description="Basic and acidic residues" evidence="3">
    <location>
        <begin position="532"/>
        <end position="543"/>
    </location>
</feature>
<evidence type="ECO:0000313" key="6">
    <source>
        <dbReference type="Proteomes" id="UP001163105"/>
    </source>
</evidence>
<dbReference type="InterPro" id="IPR050315">
    <property type="entry name" value="FAD-oxidoreductase_2"/>
</dbReference>
<keyword evidence="1" id="KW-0285">Flavoprotein</keyword>
<keyword evidence="2" id="KW-0560">Oxidoreductase</keyword>
<comment type="caution">
    <text evidence="5">The sequence shown here is derived from an EMBL/GenBank/DDBJ whole genome shotgun (WGS) entry which is preliminary data.</text>
</comment>
<sequence>MSRYLANTPSAVSSRPSSSLPTAIAINKQQQQQQQQHRIHGAGALGAPSSHRGGRWPCRPDGLLLRLRAGSPVILLERAAAAGGNSIKASSGINGAPTIYQTGPTPDTFFYQDTIRSAGARMRSAEGPQREALISQLTNRSAAAIDFLVDDIGVDLSVVSLMGGHSVARTHRGSGKNPPGWSIVKTMLDSLKHDVRFQLRTEHEVTRLLTSHKDKGGAATVTGVEISHQGETSRLDGPVVFTTGGFAGDADGLLARYRPDLAGCPTTNSPRPGMHNLLTAVGAELVDMESVQIHPTGFVDPTSPNDGGKFLAAEMLRGEGGILLYKGKRFVNEMGTREHVSDTIMRLPLDREPIETGGSAGPRQWDIQLLLDPGAFSRTTSNVNFYLGKGLMAKKKVKDLDETTRETLGEYSAVVAGQRADGFGRTAFGHWRLKWGDDVDEAEVYVGRVTPVVHFTMGGAVIDEKSQVMASKLGAPDPKPVAGLWAAGEITGGIHGDNRLGGSSLLECVVYGLIAGEEASKHGRTLAAADRASPDGHAEWTDL</sequence>
<gene>
    <name evidence="5" type="ORF">O9K51_01093</name>
</gene>
<evidence type="ECO:0000256" key="3">
    <source>
        <dbReference type="SAM" id="MobiDB-lite"/>
    </source>
</evidence>
<name>A0AB34G3Y3_9HYPO</name>
<feature type="region of interest" description="Disordered" evidence="3">
    <location>
        <begin position="1"/>
        <end position="20"/>
    </location>
</feature>
<protein>
    <submittedName>
        <fullName evidence="5">Fumarate reductase</fullName>
    </submittedName>
</protein>
<dbReference type="InterPro" id="IPR027477">
    <property type="entry name" value="Succ_DH/fumarate_Rdtase_cat_sf"/>
</dbReference>
<dbReference type="Proteomes" id="UP001163105">
    <property type="component" value="Unassembled WGS sequence"/>
</dbReference>
<evidence type="ECO:0000259" key="4">
    <source>
        <dbReference type="Pfam" id="PF00890"/>
    </source>
</evidence>
<evidence type="ECO:0000256" key="1">
    <source>
        <dbReference type="ARBA" id="ARBA00022630"/>
    </source>
</evidence>
<dbReference type="PANTHER" id="PTHR43400:SF12">
    <property type="entry name" value="FUMARATE REDUCTASE"/>
    <property type="match status" value="1"/>
</dbReference>
<accession>A0AB34G3Y3</accession>
<feature type="region of interest" description="Disordered" evidence="3">
    <location>
        <begin position="27"/>
        <end position="55"/>
    </location>
</feature>
<feature type="region of interest" description="Disordered" evidence="3">
    <location>
        <begin position="524"/>
        <end position="543"/>
    </location>
</feature>
<dbReference type="Gene3D" id="3.90.700.10">
    <property type="entry name" value="Succinate dehydrogenase/fumarate reductase flavoprotein, catalytic domain"/>
    <property type="match status" value="1"/>
</dbReference>
<dbReference type="AlphaFoldDB" id="A0AB34G3Y3"/>
<dbReference type="InterPro" id="IPR003953">
    <property type="entry name" value="FAD-dep_OxRdtase_2_FAD-bd"/>
</dbReference>
<feature type="domain" description="FAD-dependent oxidoreductase 2 FAD-binding" evidence="4">
    <location>
        <begin position="68"/>
        <end position="505"/>
    </location>
</feature>
<keyword evidence="6" id="KW-1185">Reference proteome</keyword>
<evidence type="ECO:0000256" key="2">
    <source>
        <dbReference type="ARBA" id="ARBA00023002"/>
    </source>
</evidence>
<dbReference type="GO" id="GO:0016491">
    <property type="term" value="F:oxidoreductase activity"/>
    <property type="evidence" value="ECO:0007669"/>
    <property type="project" value="UniProtKB-KW"/>
</dbReference>
<dbReference type="InterPro" id="IPR036188">
    <property type="entry name" value="FAD/NAD-bd_sf"/>
</dbReference>
<reference evidence="5" key="1">
    <citation type="submission" date="2023-01" db="EMBL/GenBank/DDBJ databases">
        <title>The growth and conidiation of Purpureocillium lavendulum are regulated by nitrogen source and histone H3K14 acetylation.</title>
        <authorList>
            <person name="Tang P."/>
            <person name="Han J."/>
            <person name="Zhang C."/>
            <person name="Tang P."/>
            <person name="Qi F."/>
            <person name="Zhang K."/>
            <person name="Liang L."/>
        </authorList>
    </citation>
    <scope>NUCLEOTIDE SEQUENCE</scope>
    <source>
        <strain evidence="5">YMF1.00683</strain>
    </source>
</reference>
<dbReference type="Gene3D" id="3.50.50.60">
    <property type="entry name" value="FAD/NAD(P)-binding domain"/>
    <property type="match status" value="1"/>
</dbReference>
<dbReference type="Pfam" id="PF00890">
    <property type="entry name" value="FAD_binding_2"/>
    <property type="match status" value="1"/>
</dbReference>
<dbReference type="SUPFAM" id="SSF56425">
    <property type="entry name" value="Succinate dehydrogenase/fumarate reductase flavoprotein, catalytic domain"/>
    <property type="match status" value="1"/>
</dbReference>
<organism evidence="5 6">
    <name type="scientific">Purpureocillium lavendulum</name>
    <dbReference type="NCBI Taxonomy" id="1247861"/>
    <lineage>
        <taxon>Eukaryota</taxon>
        <taxon>Fungi</taxon>
        <taxon>Dikarya</taxon>
        <taxon>Ascomycota</taxon>
        <taxon>Pezizomycotina</taxon>
        <taxon>Sordariomycetes</taxon>
        <taxon>Hypocreomycetidae</taxon>
        <taxon>Hypocreales</taxon>
        <taxon>Ophiocordycipitaceae</taxon>
        <taxon>Purpureocillium</taxon>
    </lineage>
</organism>
<feature type="compositionally biased region" description="Low complexity" evidence="3">
    <location>
        <begin position="9"/>
        <end position="20"/>
    </location>
</feature>
<evidence type="ECO:0000313" key="5">
    <source>
        <dbReference type="EMBL" id="KAJ6446320.1"/>
    </source>
</evidence>
<dbReference type="EMBL" id="JAQHRD010000001">
    <property type="protein sequence ID" value="KAJ6446320.1"/>
    <property type="molecule type" value="Genomic_DNA"/>
</dbReference>
<dbReference type="PANTHER" id="PTHR43400">
    <property type="entry name" value="FUMARATE REDUCTASE"/>
    <property type="match status" value="1"/>
</dbReference>
<dbReference type="SUPFAM" id="SSF51905">
    <property type="entry name" value="FAD/NAD(P)-binding domain"/>
    <property type="match status" value="1"/>
</dbReference>